<name>U2Q0H4_9CLOT</name>
<dbReference type="OrthoDB" id="1924904at2"/>
<proteinExistence type="predicted"/>
<reference evidence="2 3" key="1">
    <citation type="journal article" date="2013" name="Genome Announc.">
        <title>Draft Genome Sequence of the Hydrogen- and Ethanol-Producing Bacterium Clostridium intestinale Strain URNW.</title>
        <authorList>
            <person name="Lal S."/>
            <person name="Ramachandran U."/>
            <person name="Zhang X."/>
            <person name="Sparling R."/>
            <person name="Levin D.B."/>
        </authorList>
    </citation>
    <scope>NUCLEOTIDE SEQUENCE [LARGE SCALE GENOMIC DNA]</scope>
    <source>
        <strain evidence="2 3">URNW</strain>
    </source>
</reference>
<organism evidence="2 3">
    <name type="scientific">Clostridium intestinale URNW</name>
    <dbReference type="NCBI Taxonomy" id="1294142"/>
    <lineage>
        <taxon>Bacteria</taxon>
        <taxon>Bacillati</taxon>
        <taxon>Bacillota</taxon>
        <taxon>Clostridia</taxon>
        <taxon>Eubacteriales</taxon>
        <taxon>Clostridiaceae</taxon>
        <taxon>Clostridium</taxon>
    </lineage>
</organism>
<dbReference type="eggNOG" id="ENOG5030GKJ">
    <property type="taxonomic scope" value="Bacteria"/>
</dbReference>
<dbReference type="RefSeq" id="WP_021800377.1">
    <property type="nucleotide sequence ID" value="NZ_KI273145.1"/>
</dbReference>
<protein>
    <submittedName>
        <fullName evidence="2">Uncharacterized protein</fullName>
    </submittedName>
</protein>
<comment type="caution">
    <text evidence="2">The sequence shown here is derived from an EMBL/GenBank/DDBJ whole genome shotgun (WGS) entry which is preliminary data.</text>
</comment>
<dbReference type="STRING" id="1294142.CINTURNW_0290"/>
<accession>U2Q0H4</accession>
<feature type="signal peptide" evidence="1">
    <location>
        <begin position="1"/>
        <end position="22"/>
    </location>
</feature>
<gene>
    <name evidence="2" type="ORF">CINTURNW_0290</name>
</gene>
<dbReference type="HOGENOM" id="CLU_173862_1_1_9"/>
<keyword evidence="1" id="KW-0732">Signal</keyword>
<dbReference type="AlphaFoldDB" id="U2Q0H4"/>
<dbReference type="EMBL" id="APJA01000004">
    <property type="protein sequence ID" value="ERK32270.1"/>
    <property type="molecule type" value="Genomic_DNA"/>
</dbReference>
<dbReference type="PATRIC" id="fig|1294142.3.peg.290"/>
<evidence type="ECO:0000313" key="3">
    <source>
        <dbReference type="Proteomes" id="UP000016721"/>
    </source>
</evidence>
<sequence>MKKVFMLTLVFICILFNSFSIKTPAVQGNLIKEGIYNVSNLNLDLNKVYEIQNTSKDKDAFVLLFDDHDNILQFIKLMPDSSKQRLLPLKAQYRIIILGTTEVFIS</sequence>
<dbReference type="Proteomes" id="UP000016721">
    <property type="component" value="Unassembled WGS sequence"/>
</dbReference>
<evidence type="ECO:0000313" key="2">
    <source>
        <dbReference type="EMBL" id="ERK32270.1"/>
    </source>
</evidence>
<feature type="chain" id="PRO_5004633960" evidence="1">
    <location>
        <begin position="23"/>
        <end position="106"/>
    </location>
</feature>
<keyword evidence="3" id="KW-1185">Reference proteome</keyword>
<evidence type="ECO:0000256" key="1">
    <source>
        <dbReference type="SAM" id="SignalP"/>
    </source>
</evidence>